<dbReference type="InterPro" id="IPR016181">
    <property type="entry name" value="Acyl_CoA_acyltransferase"/>
</dbReference>
<accession>A0A346NMU6</accession>
<evidence type="ECO:0000259" key="1">
    <source>
        <dbReference type="PROSITE" id="PS51186"/>
    </source>
</evidence>
<dbReference type="InterPro" id="IPR000182">
    <property type="entry name" value="GNAT_dom"/>
</dbReference>
<sequence>MAFLVENVDWSSASQRLTELREKVFVLEWQMPRDSEFDEHDHRASHIIISTPDKQPIATARLTEHGEIGRMAIRIGYRNLPVYRLLFSALIAQARVMNVASVRLCCDLTSVDHHTKLGFTPTGQVFMEAGIARQVMTCPISRCKLPDVTQLH</sequence>
<reference evidence="2 3" key="1">
    <citation type="submission" date="2018-08" db="EMBL/GenBank/DDBJ databases">
        <title>Salinimonas sediminis sp. nov., a piezophilic bacterium isolated from a deep-sea sediment sample from the New Britain Trench.</title>
        <authorList>
            <person name="Cao J."/>
        </authorList>
    </citation>
    <scope>NUCLEOTIDE SEQUENCE [LARGE SCALE GENOMIC DNA]</scope>
    <source>
        <strain evidence="2 3">N102</strain>
    </source>
</reference>
<dbReference type="KEGG" id="salm:D0Y50_11090"/>
<dbReference type="EMBL" id="CP031769">
    <property type="protein sequence ID" value="AXR06853.1"/>
    <property type="molecule type" value="Genomic_DNA"/>
</dbReference>
<dbReference type="PROSITE" id="PS51186">
    <property type="entry name" value="GNAT"/>
    <property type="match status" value="1"/>
</dbReference>
<dbReference type="SUPFAM" id="SSF55729">
    <property type="entry name" value="Acyl-CoA N-acyltransferases (Nat)"/>
    <property type="match status" value="1"/>
</dbReference>
<feature type="domain" description="N-acetyltransferase" evidence="1">
    <location>
        <begin position="3"/>
        <end position="141"/>
    </location>
</feature>
<keyword evidence="2" id="KW-0808">Transferase</keyword>
<dbReference type="GO" id="GO:0016747">
    <property type="term" value="F:acyltransferase activity, transferring groups other than amino-acyl groups"/>
    <property type="evidence" value="ECO:0007669"/>
    <property type="project" value="InterPro"/>
</dbReference>
<name>A0A346NMU6_9ALTE</name>
<dbReference type="Gene3D" id="3.40.630.30">
    <property type="match status" value="1"/>
</dbReference>
<dbReference type="Pfam" id="PF13673">
    <property type="entry name" value="Acetyltransf_10"/>
    <property type="match status" value="1"/>
</dbReference>
<organism evidence="2 3">
    <name type="scientific">Salinimonas sediminis</name>
    <dbReference type="NCBI Taxonomy" id="2303538"/>
    <lineage>
        <taxon>Bacteria</taxon>
        <taxon>Pseudomonadati</taxon>
        <taxon>Pseudomonadota</taxon>
        <taxon>Gammaproteobacteria</taxon>
        <taxon>Alteromonadales</taxon>
        <taxon>Alteromonadaceae</taxon>
        <taxon>Alteromonas/Salinimonas group</taxon>
        <taxon>Salinimonas</taxon>
    </lineage>
</organism>
<proteinExistence type="predicted"/>
<dbReference type="RefSeq" id="WP_108567216.1">
    <property type="nucleotide sequence ID" value="NZ_CP031769.1"/>
</dbReference>
<dbReference type="AlphaFoldDB" id="A0A346NMU6"/>
<gene>
    <name evidence="2" type="ORF">D0Y50_11090</name>
</gene>
<dbReference type="OrthoDB" id="9796171at2"/>
<evidence type="ECO:0000313" key="2">
    <source>
        <dbReference type="EMBL" id="AXR06853.1"/>
    </source>
</evidence>
<keyword evidence="3" id="KW-1185">Reference proteome</keyword>
<protein>
    <submittedName>
        <fullName evidence="2">GNAT family N-acetyltransferase</fullName>
    </submittedName>
</protein>
<dbReference type="Proteomes" id="UP000262073">
    <property type="component" value="Chromosome"/>
</dbReference>
<evidence type="ECO:0000313" key="3">
    <source>
        <dbReference type="Proteomes" id="UP000262073"/>
    </source>
</evidence>